<evidence type="ECO:0000313" key="1">
    <source>
        <dbReference type="EMBL" id="OUI87094.1"/>
    </source>
</evidence>
<gene>
    <name evidence="1" type="ORF">HC62_01430</name>
</gene>
<dbReference type="Proteomes" id="UP000194565">
    <property type="component" value="Unassembled WGS sequence"/>
</dbReference>
<comment type="caution">
    <text evidence="1">The sequence shown here is derived from an EMBL/GenBank/DDBJ whole genome shotgun (WGS) entry which is preliminary data.</text>
</comment>
<accession>A0A252ABZ0</accession>
<reference evidence="1 2" key="1">
    <citation type="submission" date="2014-06" db="EMBL/GenBank/DDBJ databases">
        <authorList>
            <person name="Ju J."/>
            <person name="Zhang J."/>
        </authorList>
    </citation>
    <scope>NUCLEOTIDE SEQUENCE [LARGE SCALE GENOMIC DNA]</scope>
    <source>
        <strain evidence="1">DmW_042</strain>
    </source>
</reference>
<proteinExistence type="predicted"/>
<dbReference type="AlphaFoldDB" id="A0A252ABZ0"/>
<evidence type="ECO:0000313" key="2">
    <source>
        <dbReference type="Proteomes" id="UP000194565"/>
    </source>
</evidence>
<name>A0A252ABZ0_9PROT</name>
<dbReference type="EMBL" id="JOMM01000012">
    <property type="protein sequence ID" value="OUI87094.1"/>
    <property type="molecule type" value="Genomic_DNA"/>
</dbReference>
<organism evidence="1 2">
    <name type="scientific">Acetobacter tropicalis</name>
    <dbReference type="NCBI Taxonomy" id="104102"/>
    <lineage>
        <taxon>Bacteria</taxon>
        <taxon>Pseudomonadati</taxon>
        <taxon>Pseudomonadota</taxon>
        <taxon>Alphaproteobacteria</taxon>
        <taxon>Acetobacterales</taxon>
        <taxon>Acetobacteraceae</taxon>
        <taxon>Acetobacter</taxon>
    </lineage>
</organism>
<sequence>MAANSSTDLKGVITLRIFVVALARAASVKMDWQALSTLACVILLSCASLKYASSRSRYLCVAGELPLRLYALVAKGR</sequence>
<protein>
    <submittedName>
        <fullName evidence="1">Uncharacterized protein</fullName>
    </submittedName>
</protein>